<feature type="transmembrane region" description="Helical" evidence="2">
    <location>
        <begin position="20"/>
        <end position="36"/>
    </location>
</feature>
<proteinExistence type="predicted"/>
<organism evidence="3 4">
    <name type="scientific">Pandoravirus japonicus</name>
    <dbReference type="NCBI Taxonomy" id="2823154"/>
    <lineage>
        <taxon>Viruses</taxon>
        <taxon>Pandoravirus</taxon>
    </lineage>
</organism>
<reference evidence="3" key="1">
    <citation type="submission" date="2021-04" db="EMBL/GenBank/DDBJ databases">
        <title>Draft Genome Sequence of Pandoravirus japonicus, Isolated from the Sabaishi River of Niigata, Japan.</title>
        <authorList>
            <person name="Hosokawa N."/>
            <person name="Takahashi H."/>
            <person name="Aoki K."/>
            <person name="Takemura M."/>
        </authorList>
    </citation>
    <scope>NUCLEOTIDE SEQUENCE</scope>
</reference>
<evidence type="ECO:0000313" key="4">
    <source>
        <dbReference type="Proteomes" id="UP001253637"/>
    </source>
</evidence>
<dbReference type="EMBL" id="LC625835">
    <property type="protein sequence ID" value="BCU03508.1"/>
    <property type="molecule type" value="Genomic_DNA"/>
</dbReference>
<accession>A0A811BNR6</accession>
<protein>
    <submittedName>
        <fullName evidence="3">Uncharacterized protein</fullName>
    </submittedName>
</protein>
<sequence length="592" mass="66191">MCPRQPCRLSIRGRRRSRAPFFFIGLLRCFYSTTLLERRRRGLFLNFCIYVIVIARQRRTRPPARQPLLFCRGANKKKRETEQTAHRRPAPRRGGSDDRTYQTDGEKGHIEWPRSASSPDDILYYIVDAYLDDRSLGACLLAWRRFHVLDAARLCQRKYRLATPLALCAAGDMDGFDYVSRRPDIFGRASSTAEHVCAAQTGGHARMTVRLMRDMGLVERLAVRQWSFLALAAALRGPDDRDLVWLCHRDNRPQGPWDDAALVCACARATGSGHSRDAVLAALEAIEALAGLPTTVSRDIWCRLSCVEETHPPSLSPADVDTLASALYTHMRGSPYCEKHVSDLIRRGHLRLLLDLMGDDTIARLLKSSGFRCSTPVSKDDDVDSALWLYDRVAVHGVFHGRLEGLMRLALAVARSNRADLFDGVDSRAAALYDQFPELEPTLKWTDVCVEASVAGHTAATEWALAHHATGWNSHRLAGAPAFLDAFRHCRRCDDAVLAVQCNGCMGVACTVRSPLAIHRDRRDLFALLLDRRPRPGIPQKEVNARVDVMVDITVQDALSRGDLGVLRRVHAVEPQLVEAAVERMRVPVDAP</sequence>
<name>A0A811BNR6_9VIRU</name>
<evidence type="ECO:0000313" key="3">
    <source>
        <dbReference type="EMBL" id="BCU03508.1"/>
    </source>
</evidence>
<keyword evidence="2" id="KW-1133">Transmembrane helix</keyword>
<keyword evidence="2" id="KW-0812">Transmembrane</keyword>
<evidence type="ECO:0000256" key="2">
    <source>
        <dbReference type="SAM" id="Phobius"/>
    </source>
</evidence>
<keyword evidence="2" id="KW-0472">Membrane</keyword>
<dbReference type="SUPFAM" id="SSF53187">
    <property type="entry name" value="Zn-dependent exopeptidases"/>
    <property type="match status" value="1"/>
</dbReference>
<evidence type="ECO:0000256" key="1">
    <source>
        <dbReference type="SAM" id="MobiDB-lite"/>
    </source>
</evidence>
<feature type="compositionally biased region" description="Basic and acidic residues" evidence="1">
    <location>
        <begin position="94"/>
        <end position="110"/>
    </location>
</feature>
<feature type="region of interest" description="Disordered" evidence="1">
    <location>
        <begin position="76"/>
        <end position="110"/>
    </location>
</feature>
<dbReference type="Proteomes" id="UP001253637">
    <property type="component" value="Segment"/>
</dbReference>